<sequence length="39" mass="4524">MDKSMLDQEPIKVIVVDDHDMVRRGLAAYFNTYPDIDLV</sequence>
<comment type="caution">
    <text evidence="2">The sequence shown here is derived from an EMBL/GenBank/DDBJ whole genome shotgun (WGS) entry which is preliminary data.</text>
</comment>
<name>X1F9Y0_9ZZZZ</name>
<accession>X1F9Y0</accession>
<reference evidence="2" key="1">
    <citation type="journal article" date="2014" name="Front. Microbiol.">
        <title>High frequency of phylogenetically diverse reductive dehalogenase-homologous genes in deep subseafloor sedimentary metagenomes.</title>
        <authorList>
            <person name="Kawai M."/>
            <person name="Futagami T."/>
            <person name="Toyoda A."/>
            <person name="Takaki Y."/>
            <person name="Nishi S."/>
            <person name="Hori S."/>
            <person name="Arai W."/>
            <person name="Tsubouchi T."/>
            <person name="Morono Y."/>
            <person name="Uchiyama I."/>
            <person name="Ito T."/>
            <person name="Fujiyama A."/>
            <person name="Inagaki F."/>
            <person name="Takami H."/>
        </authorList>
    </citation>
    <scope>NUCLEOTIDE SEQUENCE</scope>
    <source>
        <strain evidence="2">Expedition CK06-06</strain>
    </source>
</reference>
<dbReference type="AlphaFoldDB" id="X1F9Y0"/>
<proteinExistence type="predicted"/>
<evidence type="ECO:0000313" key="2">
    <source>
        <dbReference type="EMBL" id="GAH41777.1"/>
    </source>
</evidence>
<dbReference type="EMBL" id="BARU01013868">
    <property type="protein sequence ID" value="GAH41777.1"/>
    <property type="molecule type" value="Genomic_DNA"/>
</dbReference>
<organism evidence="2">
    <name type="scientific">marine sediment metagenome</name>
    <dbReference type="NCBI Taxonomy" id="412755"/>
    <lineage>
        <taxon>unclassified sequences</taxon>
        <taxon>metagenomes</taxon>
        <taxon>ecological metagenomes</taxon>
    </lineage>
</organism>
<feature type="non-terminal residue" evidence="2">
    <location>
        <position position="39"/>
    </location>
</feature>
<dbReference type="PROSITE" id="PS50110">
    <property type="entry name" value="RESPONSE_REGULATORY"/>
    <property type="match status" value="1"/>
</dbReference>
<protein>
    <recommendedName>
        <fullName evidence="1">Response regulatory domain-containing protein</fullName>
    </recommendedName>
</protein>
<feature type="domain" description="Response regulatory" evidence="1">
    <location>
        <begin position="12"/>
        <end position="39"/>
    </location>
</feature>
<dbReference type="InterPro" id="IPR001789">
    <property type="entry name" value="Sig_transdc_resp-reg_receiver"/>
</dbReference>
<dbReference type="GO" id="GO:0000160">
    <property type="term" value="P:phosphorelay signal transduction system"/>
    <property type="evidence" value="ECO:0007669"/>
    <property type="project" value="InterPro"/>
</dbReference>
<gene>
    <name evidence="2" type="ORF">S03H2_24796</name>
</gene>
<evidence type="ECO:0000259" key="1">
    <source>
        <dbReference type="PROSITE" id="PS50110"/>
    </source>
</evidence>